<dbReference type="EMBL" id="LHYF01000027">
    <property type="protein sequence ID" value="KXB06714.1"/>
    <property type="molecule type" value="Genomic_DNA"/>
</dbReference>
<protein>
    <submittedName>
        <fullName evidence="3">Nitrogen fixation protein NifU</fullName>
    </submittedName>
</protein>
<evidence type="ECO:0000259" key="1">
    <source>
        <dbReference type="Pfam" id="PF01592"/>
    </source>
</evidence>
<dbReference type="PANTHER" id="PTHR10093">
    <property type="entry name" value="IRON-SULFUR CLUSTER ASSEMBLY ENZYME NIFU HOMOLOG"/>
    <property type="match status" value="1"/>
</dbReference>
<dbReference type="GO" id="GO:0051536">
    <property type="term" value="F:iron-sulfur cluster binding"/>
    <property type="evidence" value="ECO:0007669"/>
    <property type="project" value="InterPro"/>
</dbReference>
<comment type="caution">
    <text evidence="3">The sequence shown here is derived from an EMBL/GenBank/DDBJ whole genome shotgun (WGS) entry which is preliminary data.</text>
</comment>
<dbReference type="CDD" id="cd06664">
    <property type="entry name" value="IscU_like"/>
    <property type="match status" value="1"/>
</dbReference>
<dbReference type="InterPro" id="IPR034904">
    <property type="entry name" value="FSCA_dom_sf"/>
</dbReference>
<evidence type="ECO:0000259" key="2">
    <source>
        <dbReference type="Pfam" id="PF01883"/>
    </source>
</evidence>
<dbReference type="SUPFAM" id="SSF117916">
    <property type="entry name" value="Fe-S cluster assembly (FSCA) domain-like"/>
    <property type="match status" value="1"/>
</dbReference>
<dbReference type="SUPFAM" id="SSF82649">
    <property type="entry name" value="SufE/NifU"/>
    <property type="match status" value="1"/>
</dbReference>
<dbReference type="PATRIC" id="fig|1698281.3.peg.267"/>
<name>A0A133VJW1_9EURY</name>
<dbReference type="Pfam" id="PF01883">
    <property type="entry name" value="FeS_assembly_P"/>
    <property type="match status" value="1"/>
</dbReference>
<evidence type="ECO:0000313" key="3">
    <source>
        <dbReference type="EMBL" id="KXB06714.1"/>
    </source>
</evidence>
<dbReference type="AlphaFoldDB" id="A0A133VJW1"/>
<dbReference type="Proteomes" id="UP000070404">
    <property type="component" value="Unassembled WGS sequence"/>
</dbReference>
<gene>
    <name evidence="3" type="ORF">AKJ52_01760</name>
</gene>
<organism evidence="3 4">
    <name type="scientific">candidate division MSBL1 archaeon SCGC-AAA382C18</name>
    <dbReference type="NCBI Taxonomy" id="1698281"/>
    <lineage>
        <taxon>Archaea</taxon>
        <taxon>Methanobacteriati</taxon>
        <taxon>Methanobacteriota</taxon>
        <taxon>candidate division MSBL1</taxon>
    </lineage>
</organism>
<proteinExistence type="predicted"/>
<feature type="domain" description="MIP18 family-like" evidence="2">
    <location>
        <begin position="137"/>
        <end position="205"/>
    </location>
</feature>
<dbReference type="GO" id="GO:0005506">
    <property type="term" value="F:iron ion binding"/>
    <property type="evidence" value="ECO:0007669"/>
    <property type="project" value="InterPro"/>
</dbReference>
<accession>A0A133VJW1</accession>
<evidence type="ECO:0000313" key="4">
    <source>
        <dbReference type="Proteomes" id="UP000070404"/>
    </source>
</evidence>
<dbReference type="GO" id="GO:0016226">
    <property type="term" value="P:iron-sulfur cluster assembly"/>
    <property type="evidence" value="ECO:0007669"/>
    <property type="project" value="InterPro"/>
</dbReference>
<dbReference type="InterPro" id="IPR002871">
    <property type="entry name" value="NIF_FeS_clus_asmbl_NifU_N"/>
</dbReference>
<dbReference type="InterPro" id="IPR002744">
    <property type="entry name" value="MIP18-like"/>
</dbReference>
<dbReference type="Gene3D" id="3.30.300.130">
    <property type="entry name" value="Fe-S cluster assembly (FSCA)"/>
    <property type="match status" value="1"/>
</dbReference>
<sequence length="211" mass="23239">MESPYSEKVVELFKNPKNVGEIENPDGKAKEGSPACGDMVKLFISVDEETKKITNIKFNSYGCASNIATGSIITEMAKGKTIDEAKKITWEEAAEELGGLPDIKAHCSVLAADALHEAIRDYEERHGIGKGEKPTTEEVVRERLKHVMNPLTGIDVVDSELVESIDLEDGTVSIKVDLAEDHQFAPALKEDIEEKLTVRQDVEKINIDFQG</sequence>
<keyword evidence="4" id="KW-1185">Reference proteome</keyword>
<dbReference type="Gene3D" id="3.90.1010.10">
    <property type="match status" value="1"/>
</dbReference>
<dbReference type="Pfam" id="PF01592">
    <property type="entry name" value="NifU_N"/>
    <property type="match status" value="1"/>
</dbReference>
<reference evidence="3 4" key="1">
    <citation type="journal article" date="2016" name="Sci. Rep.">
        <title>Metabolic traits of an uncultured archaeal lineage -MSBL1- from brine pools of the Red Sea.</title>
        <authorList>
            <person name="Mwirichia R."/>
            <person name="Alam I."/>
            <person name="Rashid M."/>
            <person name="Vinu M."/>
            <person name="Ba-Alawi W."/>
            <person name="Anthony Kamau A."/>
            <person name="Kamanda Ngugi D."/>
            <person name="Goker M."/>
            <person name="Klenk H.P."/>
            <person name="Bajic V."/>
            <person name="Stingl U."/>
        </authorList>
    </citation>
    <scope>NUCLEOTIDE SEQUENCE [LARGE SCALE GENOMIC DNA]</scope>
    <source>
        <strain evidence="3">SCGC-AAA382C18</strain>
    </source>
</reference>
<feature type="domain" description="NIF system FeS cluster assembly NifU N-terminal" evidence="1">
    <location>
        <begin position="5"/>
        <end position="126"/>
    </location>
</feature>